<dbReference type="InterPro" id="IPR000182">
    <property type="entry name" value="GNAT_dom"/>
</dbReference>
<dbReference type="SUPFAM" id="SSF55729">
    <property type="entry name" value="Acyl-CoA N-acyltransferases (Nat)"/>
    <property type="match status" value="1"/>
</dbReference>
<dbReference type="GO" id="GO:0016747">
    <property type="term" value="F:acyltransferase activity, transferring groups other than amino-acyl groups"/>
    <property type="evidence" value="ECO:0007669"/>
    <property type="project" value="InterPro"/>
</dbReference>
<evidence type="ECO:0000313" key="3">
    <source>
        <dbReference type="Proteomes" id="UP000238949"/>
    </source>
</evidence>
<dbReference type="EMBL" id="PVNP01000134">
    <property type="protein sequence ID" value="PRO73250.1"/>
    <property type="molecule type" value="Genomic_DNA"/>
</dbReference>
<reference evidence="3" key="1">
    <citation type="journal article" date="2020" name="Int. J. Syst. Evol. Microbiol.">
        <title>Alteromonas alba sp. nov., a marine bacterium isolated from the seawater of the West Pacific Ocean.</title>
        <authorList>
            <person name="Sun C."/>
            <person name="Wu Y.-H."/>
            <person name="Xamxidin M."/>
            <person name="Cheng H."/>
            <person name="Xu X.-W."/>
        </authorList>
    </citation>
    <scope>NUCLEOTIDE SEQUENCE [LARGE SCALE GENOMIC DNA]</scope>
    <source>
        <strain evidence="3">190</strain>
    </source>
</reference>
<comment type="caution">
    <text evidence="2">The sequence shown here is derived from an EMBL/GenBank/DDBJ whole genome shotgun (WGS) entry which is preliminary data.</text>
</comment>
<dbReference type="Proteomes" id="UP000238949">
    <property type="component" value="Unassembled WGS sequence"/>
</dbReference>
<proteinExistence type="predicted"/>
<gene>
    <name evidence="2" type="ORF">C6Y40_12440</name>
</gene>
<dbReference type="CDD" id="cd04301">
    <property type="entry name" value="NAT_SF"/>
    <property type="match status" value="1"/>
</dbReference>
<protein>
    <recommendedName>
        <fullName evidence="1">N-acetyltransferase domain-containing protein</fullName>
    </recommendedName>
</protein>
<dbReference type="Pfam" id="PF00583">
    <property type="entry name" value="Acetyltransf_1"/>
    <property type="match status" value="1"/>
</dbReference>
<keyword evidence="3" id="KW-1185">Reference proteome</keyword>
<dbReference type="Gene3D" id="3.40.630.30">
    <property type="match status" value="1"/>
</dbReference>
<dbReference type="InterPro" id="IPR016181">
    <property type="entry name" value="Acyl_CoA_acyltransferase"/>
</dbReference>
<evidence type="ECO:0000313" key="2">
    <source>
        <dbReference type="EMBL" id="PRO73250.1"/>
    </source>
</evidence>
<feature type="domain" description="N-acetyltransferase" evidence="1">
    <location>
        <begin position="5"/>
        <end position="103"/>
    </location>
</feature>
<sequence length="122" mass="13787">MMSEEMFESYKSFFESHLKILKDFAPKESLKRGGVHHFVFALNDGEDKILGFRYFFYSLDMSECELFFLYVDPKERKKGVASSLSDLSISVAIGHGISKFKVKIVAPEAQGEGLICTSSDLI</sequence>
<organism evidence="2 3">
    <name type="scientific">Alteromonas alba</name>
    <dbReference type="NCBI Taxonomy" id="2079529"/>
    <lineage>
        <taxon>Bacteria</taxon>
        <taxon>Pseudomonadati</taxon>
        <taxon>Pseudomonadota</taxon>
        <taxon>Gammaproteobacteria</taxon>
        <taxon>Alteromonadales</taxon>
        <taxon>Alteromonadaceae</taxon>
        <taxon>Alteromonas/Salinimonas group</taxon>
        <taxon>Alteromonas</taxon>
    </lineage>
</organism>
<dbReference type="AlphaFoldDB" id="A0A2S9V9V2"/>
<evidence type="ECO:0000259" key="1">
    <source>
        <dbReference type="Pfam" id="PF00583"/>
    </source>
</evidence>
<accession>A0A2S9V9V2</accession>
<name>A0A2S9V9V2_9ALTE</name>